<organism evidence="2 3">
    <name type="scientific">Cupriavidus taiwanensis</name>
    <dbReference type="NCBI Taxonomy" id="164546"/>
    <lineage>
        <taxon>Bacteria</taxon>
        <taxon>Pseudomonadati</taxon>
        <taxon>Pseudomonadota</taxon>
        <taxon>Betaproteobacteria</taxon>
        <taxon>Burkholderiales</taxon>
        <taxon>Burkholderiaceae</taxon>
        <taxon>Cupriavidus</taxon>
    </lineage>
</organism>
<evidence type="ECO:0000313" key="3">
    <source>
        <dbReference type="Proteomes" id="UP000256297"/>
    </source>
</evidence>
<comment type="caution">
    <text evidence="2">The sequence shown here is derived from an EMBL/GenBank/DDBJ whole genome shotgun (WGS) entry which is preliminary data.</text>
</comment>
<gene>
    <name evidence="2" type="ORF">CBM2589_B190090</name>
</gene>
<evidence type="ECO:0000256" key="1">
    <source>
        <dbReference type="SAM" id="SignalP"/>
    </source>
</evidence>
<dbReference type="Proteomes" id="UP000256297">
    <property type="component" value="Chromosome CBM2589_b"/>
</dbReference>
<accession>A0A975WY82</accession>
<reference evidence="2 3" key="1">
    <citation type="submission" date="2018-01" db="EMBL/GenBank/DDBJ databases">
        <authorList>
            <person name="Clerissi C."/>
        </authorList>
    </citation>
    <scope>NUCLEOTIDE SEQUENCE [LARGE SCALE GENOMIC DNA]</scope>
    <source>
        <strain evidence="2">Cupriavidus taiwanensis STM 3521</strain>
    </source>
</reference>
<sequence>MPPTAMVILVFSGLPCAWAWPKVNQPARNSASAIRNCFQNFLLYMRDLLPVWTGAAADALEGGRAAVRQFAMLPDGAAHRIGINT</sequence>
<proteinExistence type="predicted"/>
<name>A0A975WY82_9BURK</name>
<evidence type="ECO:0000313" key="2">
    <source>
        <dbReference type="EMBL" id="SOY47536.1"/>
    </source>
</evidence>
<keyword evidence="1" id="KW-0732">Signal</keyword>
<evidence type="ECO:0008006" key="4">
    <source>
        <dbReference type="Google" id="ProtNLM"/>
    </source>
</evidence>
<dbReference type="AlphaFoldDB" id="A0A975WY82"/>
<feature type="signal peptide" evidence="1">
    <location>
        <begin position="1"/>
        <end position="19"/>
    </location>
</feature>
<protein>
    <recommendedName>
        <fullName evidence="4">Secreted protein</fullName>
    </recommendedName>
</protein>
<dbReference type="EMBL" id="OFSP01000011">
    <property type="protein sequence ID" value="SOY47536.1"/>
    <property type="molecule type" value="Genomic_DNA"/>
</dbReference>
<feature type="chain" id="PRO_5036787949" description="Secreted protein" evidence="1">
    <location>
        <begin position="20"/>
        <end position="85"/>
    </location>
</feature>